<protein>
    <submittedName>
        <fullName evidence="2">Uncharacterized protein</fullName>
    </submittedName>
</protein>
<dbReference type="EMBL" id="MHCJ01000004">
    <property type="protein sequence ID" value="OGY17965.1"/>
    <property type="molecule type" value="Genomic_DNA"/>
</dbReference>
<feature type="transmembrane region" description="Helical" evidence="1">
    <location>
        <begin position="123"/>
        <end position="143"/>
    </location>
</feature>
<sequence>MDIHSKNVIKAVAVGLLAMGFLFTFYLVVVSILSGWDFALSQLVRFRYFILALAAGFGIQAGLYMYLRNAIHRPDPSGKVLAVSGTTSTVSMISCCAHYLVNILPIIGATGIIGLVGQYQVELFWVGLVVSSIGILYTTRRVVQFHQQ</sequence>
<comment type="caution">
    <text evidence="2">The sequence shown here is derived from an EMBL/GenBank/DDBJ whole genome shotgun (WGS) entry which is preliminary data.</text>
</comment>
<gene>
    <name evidence="2" type="ORF">A2786_00190</name>
</gene>
<organism evidence="2 3">
    <name type="scientific">Candidatus Chisholmbacteria bacterium RIFCSPHIGHO2_01_FULL_52_32</name>
    <dbReference type="NCBI Taxonomy" id="1797591"/>
    <lineage>
        <taxon>Bacteria</taxon>
        <taxon>Candidatus Chisholmiibacteriota</taxon>
    </lineage>
</organism>
<name>A0A1G1VRC7_9BACT</name>
<feature type="transmembrane region" description="Helical" evidence="1">
    <location>
        <begin position="48"/>
        <end position="67"/>
    </location>
</feature>
<keyword evidence="1" id="KW-0812">Transmembrane</keyword>
<feature type="transmembrane region" description="Helical" evidence="1">
    <location>
        <begin position="12"/>
        <end position="36"/>
    </location>
</feature>
<accession>A0A1G1VRC7</accession>
<evidence type="ECO:0000256" key="1">
    <source>
        <dbReference type="SAM" id="Phobius"/>
    </source>
</evidence>
<dbReference type="Proteomes" id="UP000179233">
    <property type="component" value="Unassembled WGS sequence"/>
</dbReference>
<evidence type="ECO:0000313" key="2">
    <source>
        <dbReference type="EMBL" id="OGY17965.1"/>
    </source>
</evidence>
<evidence type="ECO:0000313" key="3">
    <source>
        <dbReference type="Proteomes" id="UP000179233"/>
    </source>
</evidence>
<dbReference type="AlphaFoldDB" id="A0A1G1VRC7"/>
<reference evidence="2 3" key="1">
    <citation type="journal article" date="2016" name="Nat. Commun.">
        <title>Thousands of microbial genomes shed light on interconnected biogeochemical processes in an aquifer system.</title>
        <authorList>
            <person name="Anantharaman K."/>
            <person name="Brown C.T."/>
            <person name="Hug L.A."/>
            <person name="Sharon I."/>
            <person name="Castelle C.J."/>
            <person name="Probst A.J."/>
            <person name="Thomas B.C."/>
            <person name="Singh A."/>
            <person name="Wilkins M.J."/>
            <person name="Karaoz U."/>
            <person name="Brodie E.L."/>
            <person name="Williams K.H."/>
            <person name="Hubbard S.S."/>
            <person name="Banfield J.F."/>
        </authorList>
    </citation>
    <scope>NUCLEOTIDE SEQUENCE [LARGE SCALE GENOMIC DNA]</scope>
</reference>
<feature type="transmembrane region" description="Helical" evidence="1">
    <location>
        <begin position="99"/>
        <end position="117"/>
    </location>
</feature>
<keyword evidence="1" id="KW-1133">Transmembrane helix</keyword>
<proteinExistence type="predicted"/>
<keyword evidence="1" id="KW-0472">Membrane</keyword>